<feature type="transmembrane region" description="Helical" evidence="8">
    <location>
        <begin position="588"/>
        <end position="610"/>
    </location>
</feature>
<gene>
    <name evidence="11" type="ORF">HYPSUDRAFT_127973</name>
</gene>
<dbReference type="GO" id="GO:0005794">
    <property type="term" value="C:Golgi apparatus"/>
    <property type="evidence" value="ECO:0007669"/>
    <property type="project" value="UniProtKB-ARBA"/>
</dbReference>
<comment type="similarity">
    <text evidence="2">Belongs to the PC-esterase family. CASD1 subfamily.</text>
</comment>
<feature type="transmembrane region" description="Helical" evidence="8">
    <location>
        <begin position="462"/>
        <end position="482"/>
    </location>
</feature>
<feature type="transmembrane region" description="Helical" evidence="8">
    <location>
        <begin position="12"/>
        <end position="34"/>
    </location>
</feature>
<dbReference type="Proteomes" id="UP000054270">
    <property type="component" value="Unassembled WGS sequence"/>
</dbReference>
<name>A0A0D2PF62_HYPSF</name>
<evidence type="ECO:0000259" key="10">
    <source>
        <dbReference type="Pfam" id="PF24536"/>
    </source>
</evidence>
<keyword evidence="6 8" id="KW-0472">Membrane</keyword>
<accession>A0A0D2PF62</accession>
<evidence type="ECO:0000256" key="4">
    <source>
        <dbReference type="ARBA" id="ARBA00022692"/>
    </source>
</evidence>
<keyword evidence="12" id="KW-1185">Reference proteome</keyword>
<dbReference type="PROSITE" id="PS51257">
    <property type="entry name" value="PROKAR_LIPOPROTEIN"/>
    <property type="match status" value="1"/>
</dbReference>
<dbReference type="EMBL" id="KN817519">
    <property type="protein sequence ID" value="KJA29394.1"/>
    <property type="molecule type" value="Genomic_DNA"/>
</dbReference>
<keyword evidence="7" id="KW-0325">Glycoprotein</keyword>
<evidence type="ECO:0000256" key="2">
    <source>
        <dbReference type="ARBA" id="ARBA00010666"/>
    </source>
</evidence>
<feature type="transmembrane region" description="Helical" evidence="8">
    <location>
        <begin position="365"/>
        <end position="385"/>
    </location>
</feature>
<dbReference type="InterPro" id="IPR012419">
    <property type="entry name" value="Cas1_AcylTrans_dom"/>
</dbReference>
<dbReference type="Pfam" id="PF07779">
    <property type="entry name" value="Cas1_AcylT"/>
    <property type="match status" value="1"/>
</dbReference>
<sequence length="863" mass="97573">MFLAKSTLNAAWPHFVGGFCLALACIIGSLHLLLSGWSNSNHCHALLNYGSWLDSKFKNWQPEGCMLHTYTQNEASTCLQEKEIKFIGDSVTRKLFFQVGQALDTTLPRAPLNNTQKHADHLLQTKYGTNITFIWDPFLNSSRTEWALTGARTDAIVRGGDPPAILVLGSGLWYLRYATTSGGLPAWESKMDHIFKNFATDSLPADEVVVLPIGHVVPSKLSAQRAETMQPADIDAMNSDLYHRIHPPSEQPPGYMLSSGLRFKPQPLRGVSLPLVFNSMLDDSLTEDGLHYSDSVINLQARILLNLHCNNILPKVFPMNKTCCNPYPSPSFLHVIVLVVVILTGPLLAYRTLRTGSTGLPSITPAKWVLPPVVISLAIALIYTADRTGFWVKEQKQFDPWTFGSLCVFSLAIGLLTLERGEKDMGFLNREQTDEWKGWMQVVILIYHYFGGSKISGVYNPIRLLVAAYLFMTGYGHTMFYLRKADFGFLRITQVLVRLNLFTILLAYTMNTDYISYYFTPLVSMWYLVVYLTMLVAARFNDRTPFLVAKILSSTALMTWLMNESWLLQALFDILHRFCAIHWSSREWAFRVNLDIWIVFVGMLAAVACIKMREYRVFEHAWWPLAGKVSVGTSVLVFVWFFVFELYQESKFTYNTWHPYISSLPVLAYMFLRNATPGLRSVSSKGFVLIGKCSLEAFVIQYHLWLAGDSKGVLLVLPSTQWRPLNFVITTGMFLYVCDRVAHASVDLTTTICGVRKGHLPLPVTETLFNAASEEAREHDASVPLADLRSAETVLKEGDEEEALLPLEPDTPIRASVEPSRGSSPSWFSRQGWMWQLGSQVFVFIIVLWLLNIFWWYPPGATF</sequence>
<evidence type="ECO:0000256" key="5">
    <source>
        <dbReference type="ARBA" id="ARBA00022989"/>
    </source>
</evidence>
<protein>
    <submittedName>
        <fullName evidence="11">Uncharacterized protein</fullName>
    </submittedName>
</protein>
<dbReference type="OrthoDB" id="1932925at2759"/>
<feature type="transmembrane region" description="Helical" evidence="8">
    <location>
        <begin position="400"/>
        <end position="418"/>
    </location>
</feature>
<evidence type="ECO:0000256" key="7">
    <source>
        <dbReference type="ARBA" id="ARBA00023180"/>
    </source>
</evidence>
<feature type="transmembrane region" description="Helical" evidence="8">
    <location>
        <begin position="622"/>
        <end position="644"/>
    </location>
</feature>
<keyword evidence="4 8" id="KW-0812">Transmembrane</keyword>
<feature type="transmembrane region" description="Helical" evidence="8">
    <location>
        <begin position="332"/>
        <end position="353"/>
    </location>
</feature>
<dbReference type="InterPro" id="IPR057106">
    <property type="entry name" value="NXPE4_C"/>
</dbReference>
<feature type="transmembrane region" description="Helical" evidence="8">
    <location>
        <begin position="837"/>
        <end position="857"/>
    </location>
</feature>
<feature type="domain" description="Cas1p 10 TM acyl transferase" evidence="9">
    <location>
        <begin position="318"/>
        <end position="757"/>
    </location>
</feature>
<feature type="transmembrane region" description="Helical" evidence="8">
    <location>
        <begin position="656"/>
        <end position="672"/>
    </location>
</feature>
<dbReference type="GO" id="GO:0016740">
    <property type="term" value="F:transferase activity"/>
    <property type="evidence" value="ECO:0007669"/>
    <property type="project" value="UniProtKB-KW"/>
</dbReference>
<feature type="transmembrane region" description="Helical" evidence="8">
    <location>
        <begin position="489"/>
        <end position="509"/>
    </location>
</feature>
<dbReference type="AlphaFoldDB" id="A0A0D2PF62"/>
<dbReference type="GO" id="GO:0005975">
    <property type="term" value="P:carbohydrate metabolic process"/>
    <property type="evidence" value="ECO:0007669"/>
    <property type="project" value="UniProtKB-ARBA"/>
</dbReference>
<dbReference type="GO" id="GO:0016020">
    <property type="term" value="C:membrane"/>
    <property type="evidence" value="ECO:0007669"/>
    <property type="project" value="UniProtKB-SubCell"/>
</dbReference>
<organism evidence="11 12">
    <name type="scientific">Hypholoma sublateritium (strain FD-334 SS-4)</name>
    <dbReference type="NCBI Taxonomy" id="945553"/>
    <lineage>
        <taxon>Eukaryota</taxon>
        <taxon>Fungi</taxon>
        <taxon>Dikarya</taxon>
        <taxon>Basidiomycota</taxon>
        <taxon>Agaricomycotina</taxon>
        <taxon>Agaricomycetes</taxon>
        <taxon>Agaricomycetidae</taxon>
        <taxon>Agaricales</taxon>
        <taxon>Agaricineae</taxon>
        <taxon>Strophariaceae</taxon>
        <taxon>Hypholoma</taxon>
    </lineage>
</organism>
<keyword evidence="5 8" id="KW-1133">Transmembrane helix</keyword>
<evidence type="ECO:0000256" key="1">
    <source>
        <dbReference type="ARBA" id="ARBA00004141"/>
    </source>
</evidence>
<reference evidence="12" key="1">
    <citation type="submission" date="2014-04" db="EMBL/GenBank/DDBJ databases">
        <title>Evolutionary Origins and Diversification of the Mycorrhizal Mutualists.</title>
        <authorList>
            <consortium name="DOE Joint Genome Institute"/>
            <consortium name="Mycorrhizal Genomics Consortium"/>
            <person name="Kohler A."/>
            <person name="Kuo A."/>
            <person name="Nagy L.G."/>
            <person name="Floudas D."/>
            <person name="Copeland A."/>
            <person name="Barry K.W."/>
            <person name="Cichocki N."/>
            <person name="Veneault-Fourrey C."/>
            <person name="LaButti K."/>
            <person name="Lindquist E.A."/>
            <person name="Lipzen A."/>
            <person name="Lundell T."/>
            <person name="Morin E."/>
            <person name="Murat C."/>
            <person name="Riley R."/>
            <person name="Ohm R."/>
            <person name="Sun H."/>
            <person name="Tunlid A."/>
            <person name="Henrissat B."/>
            <person name="Grigoriev I.V."/>
            <person name="Hibbett D.S."/>
            <person name="Martin F."/>
        </authorList>
    </citation>
    <scope>NUCLEOTIDE SEQUENCE [LARGE SCALE GENOMIC DNA]</scope>
    <source>
        <strain evidence="12">FD-334 SS-4</strain>
    </source>
</reference>
<comment type="subcellular location">
    <subcellularLocation>
        <location evidence="1">Membrane</location>
        <topology evidence="1">Multi-pass membrane protein</topology>
    </subcellularLocation>
</comment>
<keyword evidence="3" id="KW-0808">Transferase</keyword>
<dbReference type="PANTHER" id="PTHR13533:SF1">
    <property type="entry name" value="N-ACETYLNEURAMINATE 9-O-ACETYLTRANSFERASE"/>
    <property type="match status" value="1"/>
</dbReference>
<proteinExistence type="inferred from homology"/>
<feature type="transmembrane region" description="Helical" evidence="8">
    <location>
        <begin position="515"/>
        <end position="535"/>
    </location>
</feature>
<evidence type="ECO:0000256" key="6">
    <source>
        <dbReference type="ARBA" id="ARBA00023136"/>
    </source>
</evidence>
<dbReference type="OMA" id="WSAREWA"/>
<feature type="transmembrane region" description="Helical" evidence="8">
    <location>
        <begin position="547"/>
        <end position="568"/>
    </location>
</feature>
<evidence type="ECO:0000313" key="11">
    <source>
        <dbReference type="EMBL" id="KJA29394.1"/>
    </source>
</evidence>
<dbReference type="PANTHER" id="PTHR13533">
    <property type="entry name" value="N-ACETYLNEURAMINATE 9-O-ACETYLTRANSFERASE"/>
    <property type="match status" value="1"/>
</dbReference>
<evidence type="ECO:0000259" key="9">
    <source>
        <dbReference type="Pfam" id="PF07779"/>
    </source>
</evidence>
<evidence type="ECO:0000256" key="3">
    <source>
        <dbReference type="ARBA" id="ARBA00022679"/>
    </source>
</evidence>
<dbReference type="Pfam" id="PF24536">
    <property type="entry name" value="NXPE4_C"/>
    <property type="match status" value="1"/>
</dbReference>
<feature type="domain" description="NXPE C-terminal" evidence="10">
    <location>
        <begin position="60"/>
        <end position="147"/>
    </location>
</feature>
<evidence type="ECO:0000256" key="8">
    <source>
        <dbReference type="SAM" id="Phobius"/>
    </source>
</evidence>
<evidence type="ECO:0000313" key="12">
    <source>
        <dbReference type="Proteomes" id="UP000054270"/>
    </source>
</evidence>